<feature type="transmembrane region" description="Helical" evidence="1">
    <location>
        <begin position="12"/>
        <end position="42"/>
    </location>
</feature>
<dbReference type="AlphaFoldDB" id="F2LWL8"/>
<organism evidence="2 3">
    <name type="scientific">Hippea maritima (strain ATCC 700847 / DSM 10411 / MH2)</name>
    <dbReference type="NCBI Taxonomy" id="760142"/>
    <lineage>
        <taxon>Bacteria</taxon>
        <taxon>Pseudomonadati</taxon>
        <taxon>Campylobacterota</taxon>
        <taxon>Desulfurellia</taxon>
        <taxon>Desulfurellales</taxon>
        <taxon>Hippeaceae</taxon>
        <taxon>Hippea</taxon>
    </lineage>
</organism>
<reference evidence="2 3" key="1">
    <citation type="journal article" date="2011" name="Stand. Genomic Sci.">
        <title>Complete genome sequence of the thermophilic sulfur-reducer Hippea maritima type strain (MH(2)).</title>
        <authorList>
            <person name="Huntemann M."/>
            <person name="Lu M."/>
            <person name="Nolan M."/>
            <person name="Lapidus A."/>
            <person name="Lucas S."/>
            <person name="Hammon N."/>
            <person name="Deshpande S."/>
            <person name="Cheng J.F."/>
            <person name="Tapia R."/>
            <person name="Han C."/>
            <person name="Goodwin L."/>
            <person name="Pitluck S."/>
            <person name="Liolios K."/>
            <person name="Pagani I."/>
            <person name="Ivanova N."/>
            <person name="Ovchinikova G."/>
            <person name="Pati A."/>
            <person name="Chen A."/>
            <person name="Palaniappan K."/>
            <person name="Land M."/>
            <person name="Hauser L."/>
            <person name="Jeffries C.D."/>
            <person name="Detter J.C."/>
            <person name="Brambilla E.M."/>
            <person name="Rohde M."/>
            <person name="Spring S."/>
            <person name="Goker M."/>
            <person name="Woyke T."/>
            <person name="Bristow J."/>
            <person name="Eisen J.A."/>
            <person name="Markowitz V."/>
            <person name="Hugenholtz P."/>
            <person name="Kyrpides N.C."/>
            <person name="Klenk H.P."/>
            <person name="Mavromatis K."/>
        </authorList>
    </citation>
    <scope>NUCLEOTIDE SEQUENCE [LARGE SCALE GENOMIC DNA]</scope>
    <source>
        <strain evidence="3">ATCC 700847 / DSM 10411 / MH2</strain>
    </source>
</reference>
<evidence type="ECO:0000256" key="1">
    <source>
        <dbReference type="SAM" id="Phobius"/>
    </source>
</evidence>
<dbReference type="PANTHER" id="PTHR37309">
    <property type="entry name" value="SLR0284 PROTEIN"/>
    <property type="match status" value="1"/>
</dbReference>
<dbReference type="RefSeq" id="WP_013682164.1">
    <property type="nucleotide sequence ID" value="NC_015318.1"/>
</dbReference>
<keyword evidence="3" id="KW-1185">Reference proteome</keyword>
<gene>
    <name evidence="2" type="ordered locus">Hipma_1165</name>
</gene>
<keyword evidence="1" id="KW-1133">Transmembrane helix</keyword>
<dbReference type="InParanoid" id="F2LWL8"/>
<dbReference type="KEGG" id="hmr:Hipma_1165"/>
<feature type="transmembrane region" description="Helical" evidence="1">
    <location>
        <begin position="88"/>
        <end position="110"/>
    </location>
</feature>
<sequence>MIFLIKWAINTIALGVAAIIVKGVVIHSIVALAVASLIIGFLNASLKPIMIILTLPLNILTMGLFTFVINTIMILITSQIVRGFDVSGFWAAFVASLFMSFISFILSIFVGE</sequence>
<dbReference type="eggNOG" id="COG1950">
    <property type="taxonomic scope" value="Bacteria"/>
</dbReference>
<evidence type="ECO:0000313" key="3">
    <source>
        <dbReference type="Proteomes" id="UP000008139"/>
    </source>
</evidence>
<dbReference type="Proteomes" id="UP000008139">
    <property type="component" value="Chromosome"/>
</dbReference>
<feature type="transmembrane region" description="Helical" evidence="1">
    <location>
        <begin position="48"/>
        <end position="76"/>
    </location>
</feature>
<keyword evidence="1" id="KW-0812">Transmembrane</keyword>
<dbReference type="InterPro" id="IPR007165">
    <property type="entry name" value="Phage_holin_4_2"/>
</dbReference>
<reference evidence="3" key="2">
    <citation type="submission" date="2011-03" db="EMBL/GenBank/DDBJ databases">
        <title>The complete genome of Hippea maritima DSM 10411.</title>
        <authorList>
            <consortium name="US DOE Joint Genome Institute (JGI-PGF)"/>
            <person name="Lucas S."/>
            <person name="Copeland A."/>
            <person name="Lapidus A."/>
            <person name="Bruce D."/>
            <person name="Goodwin L."/>
            <person name="Pitluck S."/>
            <person name="Peters L."/>
            <person name="Kyrpides N."/>
            <person name="Mavromatis K."/>
            <person name="Pagani I."/>
            <person name="Ivanova N."/>
            <person name="Mikhailova N."/>
            <person name="Lu M."/>
            <person name="Detter J.C."/>
            <person name="Tapia R."/>
            <person name="Han C."/>
            <person name="Land M."/>
            <person name="Hauser L."/>
            <person name="Markowitz V."/>
            <person name="Cheng J.-F."/>
            <person name="Hugenholtz P."/>
            <person name="Woyke T."/>
            <person name="Wu D."/>
            <person name="Spring S."/>
            <person name="Schroeder M."/>
            <person name="Brambilla E."/>
            <person name="Klenk H.-P."/>
            <person name="Eisen J.A."/>
        </authorList>
    </citation>
    <scope>NUCLEOTIDE SEQUENCE [LARGE SCALE GENOMIC DNA]</scope>
    <source>
        <strain evidence="3">ATCC 700847 / DSM 10411 / MH2</strain>
    </source>
</reference>
<evidence type="ECO:0000313" key="2">
    <source>
        <dbReference type="EMBL" id="AEA34127.1"/>
    </source>
</evidence>
<dbReference type="STRING" id="760142.Hipma_1165"/>
<dbReference type="OrthoDB" id="9797048at2"/>
<accession>F2LWL8</accession>
<dbReference type="PANTHER" id="PTHR37309:SF1">
    <property type="entry name" value="SLR0284 PROTEIN"/>
    <property type="match status" value="1"/>
</dbReference>
<dbReference type="HOGENOM" id="CLU_120441_2_1_7"/>
<evidence type="ECO:0008006" key="4">
    <source>
        <dbReference type="Google" id="ProtNLM"/>
    </source>
</evidence>
<dbReference type="Pfam" id="PF04020">
    <property type="entry name" value="Phage_holin_4_2"/>
    <property type="match status" value="1"/>
</dbReference>
<name>F2LWL8_HIPMA</name>
<keyword evidence="1" id="KW-0472">Membrane</keyword>
<proteinExistence type="predicted"/>
<protein>
    <recommendedName>
        <fullName evidence="4">Phage holin family protein</fullName>
    </recommendedName>
</protein>
<dbReference type="EMBL" id="CP002606">
    <property type="protein sequence ID" value="AEA34127.1"/>
    <property type="molecule type" value="Genomic_DNA"/>
</dbReference>